<dbReference type="InterPro" id="IPR039426">
    <property type="entry name" value="TonB-dep_rcpt-like"/>
</dbReference>
<keyword evidence="15" id="KW-0675">Receptor</keyword>
<evidence type="ECO:0000256" key="8">
    <source>
        <dbReference type="ARBA" id="ARBA00023136"/>
    </source>
</evidence>
<dbReference type="PANTHER" id="PTHR30069">
    <property type="entry name" value="TONB-DEPENDENT OUTER MEMBRANE RECEPTOR"/>
    <property type="match status" value="1"/>
</dbReference>
<proteinExistence type="inferred from homology"/>
<keyword evidence="3 10" id="KW-0813">Transport</keyword>
<accession>A0A0E1NB55</accession>
<evidence type="ECO:0000256" key="5">
    <source>
        <dbReference type="ARBA" id="ARBA00022692"/>
    </source>
</evidence>
<evidence type="ECO:0000256" key="1">
    <source>
        <dbReference type="ARBA" id="ARBA00004571"/>
    </source>
</evidence>
<protein>
    <submittedName>
        <fullName evidence="15">Hemin storage receptor protein</fullName>
    </submittedName>
    <submittedName>
        <fullName evidence="16">TonB-dependent hemoglobin/transferrin/lactoferrin family receptor</fullName>
    </submittedName>
</protein>
<keyword evidence="4 10" id="KW-1134">Transmembrane beta strand</keyword>
<dbReference type="GeneID" id="31408924"/>
<keyword evidence="9 10" id="KW-0998">Cell outer membrane</keyword>
<dbReference type="KEGG" id="yet:CH48_3641"/>
<dbReference type="GO" id="GO:0015344">
    <property type="term" value="F:siderophore uptake transmembrane transporter activity"/>
    <property type="evidence" value="ECO:0007669"/>
    <property type="project" value="TreeGrafter"/>
</dbReference>
<dbReference type="PROSITE" id="PS52016">
    <property type="entry name" value="TONB_DEPENDENT_REC_3"/>
    <property type="match status" value="1"/>
</dbReference>
<reference evidence="16 18" key="2">
    <citation type="submission" date="2021-01" db="EMBL/GenBank/DDBJ databases">
        <title>FDA dAtabase for Regulatory Grade micrObial Sequences (FDA-ARGOS): Supporting development and validation of Infectious Disease Dx tests.</title>
        <authorList>
            <person name="Blissenbach B."/>
            <person name="Krut O."/>
            <person name="Tallon L."/>
            <person name="Sadzewicz L."/>
            <person name="Zhao X."/>
            <person name="Boylan J."/>
            <person name="Ott S."/>
            <person name="Bowen H."/>
            <person name="Vavikolanu K."/>
            <person name="Mehta A."/>
            <person name="Aluvathingal J."/>
            <person name="Nadendla S."/>
            <person name="Yan Y."/>
            <person name="Sichtig H."/>
        </authorList>
    </citation>
    <scope>NUCLEOTIDE SEQUENCE [LARGE SCALE GENOMIC DNA]</scope>
    <source>
        <strain evidence="16 18">FDAARGOS_1082</strain>
    </source>
</reference>
<evidence type="ECO:0000256" key="6">
    <source>
        <dbReference type="ARBA" id="ARBA00022729"/>
    </source>
</evidence>
<dbReference type="Pfam" id="PF07715">
    <property type="entry name" value="Plug"/>
    <property type="match status" value="1"/>
</dbReference>
<name>A0A0E1NB55_YEREN</name>
<dbReference type="Gene3D" id="2.170.130.10">
    <property type="entry name" value="TonB-dependent receptor, plug domain"/>
    <property type="match status" value="1"/>
</dbReference>
<keyword evidence="6 12" id="KW-0732">Signal</keyword>
<dbReference type="Gene3D" id="2.40.170.20">
    <property type="entry name" value="TonB-dependent receptor, beta-barrel domain"/>
    <property type="match status" value="1"/>
</dbReference>
<dbReference type="NCBIfam" id="TIGR01786">
    <property type="entry name" value="TonB-hemlactrns"/>
    <property type="match status" value="1"/>
</dbReference>
<keyword evidence="5 10" id="KW-0812">Transmembrane</keyword>
<dbReference type="Proteomes" id="UP000595309">
    <property type="component" value="Chromosome"/>
</dbReference>
<evidence type="ECO:0000256" key="10">
    <source>
        <dbReference type="PROSITE-ProRule" id="PRU01360"/>
    </source>
</evidence>
<organism evidence="15 17">
    <name type="scientific">Yersinia enterocolitica</name>
    <dbReference type="NCBI Taxonomy" id="630"/>
    <lineage>
        <taxon>Bacteria</taxon>
        <taxon>Pseudomonadati</taxon>
        <taxon>Pseudomonadota</taxon>
        <taxon>Gammaproteobacteria</taxon>
        <taxon>Enterobacterales</taxon>
        <taxon>Yersiniaceae</taxon>
        <taxon>Yersinia</taxon>
    </lineage>
</organism>
<evidence type="ECO:0000256" key="9">
    <source>
        <dbReference type="ARBA" id="ARBA00023237"/>
    </source>
</evidence>
<dbReference type="InterPro" id="IPR000531">
    <property type="entry name" value="Beta-barrel_TonB"/>
</dbReference>
<evidence type="ECO:0000256" key="4">
    <source>
        <dbReference type="ARBA" id="ARBA00022452"/>
    </source>
</evidence>
<dbReference type="OMA" id="VVWGTKV"/>
<dbReference type="InterPro" id="IPR036942">
    <property type="entry name" value="Beta-barrel_TonB_sf"/>
</dbReference>
<evidence type="ECO:0000313" key="15">
    <source>
        <dbReference type="EMBL" id="CFQ62390.1"/>
    </source>
</evidence>
<dbReference type="PANTHER" id="PTHR30069:SF41">
    <property type="entry name" value="HEME_HEMOPEXIN UTILIZATION PROTEIN C"/>
    <property type="match status" value="1"/>
</dbReference>
<dbReference type="Pfam" id="PF00593">
    <property type="entry name" value="TonB_dep_Rec_b-barrel"/>
    <property type="match status" value="1"/>
</dbReference>
<dbReference type="GO" id="GO:0015232">
    <property type="term" value="F:heme transmembrane transporter activity"/>
    <property type="evidence" value="ECO:0007669"/>
    <property type="project" value="InterPro"/>
</dbReference>
<dbReference type="Proteomes" id="UP000048841">
    <property type="component" value="Unassembled WGS sequence"/>
</dbReference>
<dbReference type="EMBL" id="CP068146">
    <property type="protein sequence ID" value="QQU46709.1"/>
    <property type="molecule type" value="Genomic_DNA"/>
</dbReference>
<feature type="chain" id="PRO_5035989833" evidence="12">
    <location>
        <begin position="24"/>
        <end position="678"/>
    </location>
</feature>
<keyword evidence="8 10" id="KW-0472">Membrane</keyword>
<evidence type="ECO:0000256" key="3">
    <source>
        <dbReference type="ARBA" id="ARBA00022448"/>
    </source>
</evidence>
<dbReference type="NCBIfam" id="TIGR01785">
    <property type="entry name" value="TonB-hemin"/>
    <property type="match status" value="1"/>
</dbReference>
<evidence type="ECO:0000259" key="14">
    <source>
        <dbReference type="Pfam" id="PF07715"/>
    </source>
</evidence>
<comment type="similarity">
    <text evidence="2 10 11">Belongs to the TonB-dependent receptor family.</text>
</comment>
<comment type="subcellular location">
    <subcellularLocation>
        <location evidence="1 10">Cell outer membrane</location>
        <topology evidence="1 10">Multi-pass membrane protein</topology>
    </subcellularLocation>
</comment>
<evidence type="ECO:0000256" key="12">
    <source>
        <dbReference type="SAM" id="SignalP"/>
    </source>
</evidence>
<dbReference type="PATRIC" id="fig|630.129.peg.2025"/>
<feature type="signal peptide" evidence="12">
    <location>
        <begin position="1"/>
        <end position="23"/>
    </location>
</feature>
<feature type="domain" description="TonB-dependent receptor-like beta-barrel" evidence="13">
    <location>
        <begin position="188"/>
        <end position="644"/>
    </location>
</feature>
<dbReference type="InterPro" id="IPR037066">
    <property type="entry name" value="Plug_dom_sf"/>
</dbReference>
<evidence type="ECO:0000256" key="11">
    <source>
        <dbReference type="RuleBase" id="RU003357"/>
    </source>
</evidence>
<feature type="domain" description="TonB-dependent receptor plug" evidence="14">
    <location>
        <begin position="48"/>
        <end position="150"/>
    </location>
</feature>
<dbReference type="SUPFAM" id="SSF56935">
    <property type="entry name" value="Porins"/>
    <property type="match status" value="1"/>
</dbReference>
<dbReference type="CDD" id="cd01347">
    <property type="entry name" value="ligand_gated_channel"/>
    <property type="match status" value="1"/>
</dbReference>
<dbReference type="InterPro" id="IPR012910">
    <property type="entry name" value="Plug_dom"/>
</dbReference>
<sequence>MPHFFRLSSCSLAISLALSSVTAANPPEKKHHDTLKVTGTRAVTDSFQYPGTMTVIDASSPQNQTATSAAEMLKNIPGVSVTGVGRTNGQTVNIRGYDQYGVLVLIDGIRQGINGAHFNGTFLDPALIKQVSVIRSPSTALFGSGALGGVIAYETVNAADLLADDENFGMRIGHYSASAYHSQGLAMSAFGRSENLDGIIALSKRKVGNLRQSNGYDAPNKEAINSLMLKGTLNLSDNQSLTTALRYYNNRARQPRMAHQSAPNLEKNISPMINRSTIQRDAELTWHLQPEHLDWLDATTQIYTTEINVNDDVPVKGEGYGSRKQVTRGIKLENRSKLFTDSPAAHLLTYGIETNHQRQIPKGAIRSFPPAEIKLSSGWLQNEVTLRDLPVTLLASTRFDSYKNSREGFADKEAKNQSTRGAVTVNPTDWLMLFGAYSQAFRTPTLTELYNNSLHFDMWIAKNYWQPNPNLKPESNVTREAGFGLHFDNLLADDDAVKLKASYFHIDAKDRITSEVHANPFGKNYSGYINIPRSKSWGWDASLDYQNRWFDWNLAYNRTRGINLDTRQFINSINPDTVTSRLNIPIANSGFSTGWVATMAENTKFMKNNDAKTSKKAPYKPQAGYTVHDFYLSYRGQGALKGVTTTAVLGNAFNKKHYSPQEIPRDGRNAKVLISYQW</sequence>
<dbReference type="GO" id="GO:0009279">
    <property type="term" value="C:cell outer membrane"/>
    <property type="evidence" value="ECO:0007669"/>
    <property type="project" value="UniProtKB-SubCell"/>
</dbReference>
<dbReference type="InterPro" id="IPR010949">
    <property type="entry name" value="TonB_Hb/transfer/lactofer_rcpt"/>
</dbReference>
<dbReference type="EMBL" id="CGBR01000012">
    <property type="protein sequence ID" value="CFQ62390.1"/>
    <property type="molecule type" value="Genomic_DNA"/>
</dbReference>
<evidence type="ECO:0000256" key="2">
    <source>
        <dbReference type="ARBA" id="ARBA00009810"/>
    </source>
</evidence>
<dbReference type="AlphaFoldDB" id="A0A0E1NB55"/>
<reference evidence="15 17" key="1">
    <citation type="submission" date="2015-03" db="EMBL/GenBank/DDBJ databases">
        <authorList>
            <person name="Murphy D."/>
        </authorList>
    </citation>
    <scope>NUCLEOTIDE SEQUENCE [LARGE SCALE GENOMIC DNA]</scope>
    <source>
        <strain evidence="15 17">IP26249</strain>
    </source>
</reference>
<evidence type="ECO:0000259" key="13">
    <source>
        <dbReference type="Pfam" id="PF00593"/>
    </source>
</evidence>
<gene>
    <name evidence="15" type="primary">hxuC_1</name>
    <name evidence="15" type="ORF">ERS137941_02018</name>
    <name evidence="16" type="ORF">I6I39_17585</name>
</gene>
<keyword evidence="7 11" id="KW-0798">TonB box</keyword>
<evidence type="ECO:0000313" key="17">
    <source>
        <dbReference type="Proteomes" id="UP000048841"/>
    </source>
</evidence>
<dbReference type="RefSeq" id="WP_005161519.1">
    <property type="nucleotide sequence ID" value="NZ_CGBC01000014.1"/>
</dbReference>
<evidence type="ECO:0000313" key="18">
    <source>
        <dbReference type="Proteomes" id="UP000595309"/>
    </source>
</evidence>
<evidence type="ECO:0000313" key="16">
    <source>
        <dbReference type="EMBL" id="QQU46709.1"/>
    </source>
</evidence>
<dbReference type="InterPro" id="IPR011276">
    <property type="entry name" value="TonB_haem/Hb_rcpt"/>
</dbReference>
<dbReference type="GO" id="GO:0044718">
    <property type="term" value="P:siderophore transmembrane transport"/>
    <property type="evidence" value="ECO:0007669"/>
    <property type="project" value="TreeGrafter"/>
</dbReference>
<evidence type="ECO:0000256" key="7">
    <source>
        <dbReference type="ARBA" id="ARBA00023077"/>
    </source>
</evidence>